<name>A0A0A8ZRL8_ARUDO</name>
<dbReference type="EMBL" id="GBRH01260423">
    <property type="protein sequence ID" value="JAD37472.1"/>
    <property type="molecule type" value="Transcribed_RNA"/>
</dbReference>
<dbReference type="AlphaFoldDB" id="A0A0A8ZRL8"/>
<reference evidence="1" key="1">
    <citation type="submission" date="2014-09" db="EMBL/GenBank/DDBJ databases">
        <authorList>
            <person name="Magalhaes I.L.F."/>
            <person name="Oliveira U."/>
            <person name="Santos F.R."/>
            <person name="Vidigal T.H.D.A."/>
            <person name="Brescovit A.D."/>
            <person name="Santos A.J."/>
        </authorList>
    </citation>
    <scope>NUCLEOTIDE SEQUENCE</scope>
    <source>
        <tissue evidence="1">Shoot tissue taken approximately 20 cm above the soil surface</tissue>
    </source>
</reference>
<evidence type="ECO:0000313" key="1">
    <source>
        <dbReference type="EMBL" id="JAD37472.1"/>
    </source>
</evidence>
<reference evidence="1" key="2">
    <citation type="journal article" date="2015" name="Data Brief">
        <title>Shoot transcriptome of the giant reed, Arundo donax.</title>
        <authorList>
            <person name="Barrero R.A."/>
            <person name="Guerrero F.D."/>
            <person name="Moolhuijzen P."/>
            <person name="Goolsby J.A."/>
            <person name="Tidwell J."/>
            <person name="Bellgard S.E."/>
            <person name="Bellgard M.I."/>
        </authorList>
    </citation>
    <scope>NUCLEOTIDE SEQUENCE</scope>
    <source>
        <tissue evidence="1">Shoot tissue taken approximately 20 cm above the soil surface</tissue>
    </source>
</reference>
<proteinExistence type="predicted"/>
<sequence length="49" mass="5757">MLLLDTTRNFQVQPRTSGLEKIKKSRVLSSEMVRNFRVNLELPLIIKRS</sequence>
<protein>
    <submittedName>
        <fullName evidence="1">Uncharacterized protein</fullName>
    </submittedName>
</protein>
<accession>A0A0A8ZRL8</accession>
<organism evidence="1">
    <name type="scientific">Arundo donax</name>
    <name type="common">Giant reed</name>
    <name type="synonym">Donax arundinaceus</name>
    <dbReference type="NCBI Taxonomy" id="35708"/>
    <lineage>
        <taxon>Eukaryota</taxon>
        <taxon>Viridiplantae</taxon>
        <taxon>Streptophyta</taxon>
        <taxon>Embryophyta</taxon>
        <taxon>Tracheophyta</taxon>
        <taxon>Spermatophyta</taxon>
        <taxon>Magnoliopsida</taxon>
        <taxon>Liliopsida</taxon>
        <taxon>Poales</taxon>
        <taxon>Poaceae</taxon>
        <taxon>PACMAD clade</taxon>
        <taxon>Arundinoideae</taxon>
        <taxon>Arundineae</taxon>
        <taxon>Arundo</taxon>
    </lineage>
</organism>